<comment type="caution">
    <text evidence="2">The sequence shown here is derived from an EMBL/GenBank/DDBJ whole genome shotgun (WGS) entry which is preliminary data.</text>
</comment>
<dbReference type="RefSeq" id="WP_189378331.1">
    <property type="nucleotide sequence ID" value="NZ_BNAH01000008.1"/>
</dbReference>
<dbReference type="Proteomes" id="UP000626370">
    <property type="component" value="Unassembled WGS sequence"/>
</dbReference>
<feature type="chain" id="PRO_5046220530" description="PEP-CTERM sorting domain-containing protein" evidence="1">
    <location>
        <begin position="24"/>
        <end position="222"/>
    </location>
</feature>
<feature type="signal peptide" evidence="1">
    <location>
        <begin position="1"/>
        <end position="23"/>
    </location>
</feature>
<evidence type="ECO:0000313" key="3">
    <source>
        <dbReference type="Proteomes" id="UP000626370"/>
    </source>
</evidence>
<reference evidence="3" key="1">
    <citation type="journal article" date="2019" name="Int. J. Syst. Evol. Microbiol.">
        <title>The Global Catalogue of Microorganisms (GCM) 10K type strain sequencing project: providing services to taxonomists for standard genome sequencing and annotation.</title>
        <authorList>
            <consortium name="The Broad Institute Genomics Platform"/>
            <consortium name="The Broad Institute Genome Sequencing Center for Infectious Disease"/>
            <person name="Wu L."/>
            <person name="Ma J."/>
        </authorList>
    </citation>
    <scope>NUCLEOTIDE SEQUENCE [LARGE SCALE GENOMIC DNA]</scope>
    <source>
        <strain evidence="3">CGMCC 1.15922</strain>
    </source>
</reference>
<evidence type="ECO:0000256" key="1">
    <source>
        <dbReference type="SAM" id="SignalP"/>
    </source>
</evidence>
<proteinExistence type="predicted"/>
<gene>
    <name evidence="2" type="ORF">GCM10011501_22110</name>
</gene>
<evidence type="ECO:0000313" key="2">
    <source>
        <dbReference type="EMBL" id="GHE92158.1"/>
    </source>
</evidence>
<dbReference type="EMBL" id="BNAH01000008">
    <property type="protein sequence ID" value="GHE92158.1"/>
    <property type="molecule type" value="Genomic_DNA"/>
</dbReference>
<name>A0ABQ3IS75_9GAMM</name>
<evidence type="ECO:0008006" key="4">
    <source>
        <dbReference type="Google" id="ProtNLM"/>
    </source>
</evidence>
<keyword evidence="1" id="KW-0732">Signal</keyword>
<organism evidence="2 3">
    <name type="scientific">Thalassotalea profundi</name>
    <dbReference type="NCBI Taxonomy" id="2036687"/>
    <lineage>
        <taxon>Bacteria</taxon>
        <taxon>Pseudomonadati</taxon>
        <taxon>Pseudomonadota</taxon>
        <taxon>Gammaproteobacteria</taxon>
        <taxon>Alteromonadales</taxon>
        <taxon>Colwelliaceae</taxon>
        <taxon>Thalassotalea</taxon>
    </lineage>
</organism>
<protein>
    <recommendedName>
        <fullName evidence="4">PEP-CTERM sorting domain-containing protein</fullName>
    </recommendedName>
</protein>
<keyword evidence="3" id="KW-1185">Reference proteome</keyword>
<dbReference type="NCBIfam" id="TIGR02595">
    <property type="entry name" value="PEP_CTERM"/>
    <property type="match status" value="1"/>
</dbReference>
<sequence>MKNLMSKFVAVTTLSLVATFSQATLIETTVDIVHNYGDTYTPTSIANGNNPCDSLTSNAVHINDDSAGTNCGRFYDYFDFSAFDFESVDYFSLSLTFSDVNDDARYWLFFNDREDWNVRVGASASSSNNGYGYSYDKNIENGTFIYNENTMDSAVFQRMVTDQNFTLMFSEESNSFGLADDFYLSSATLSITGQTTQVPEPAPLALFSVSLIALGLMRKRQK</sequence>
<dbReference type="InterPro" id="IPR013424">
    <property type="entry name" value="Ice-binding_C"/>
</dbReference>
<accession>A0ABQ3IS75</accession>